<keyword evidence="3" id="KW-1185">Reference proteome</keyword>
<feature type="compositionally biased region" description="Polar residues" evidence="1">
    <location>
        <begin position="338"/>
        <end position="372"/>
    </location>
</feature>
<dbReference type="RefSeq" id="XP_025398554.1">
    <property type="nucleotide sequence ID" value="XM_025545927.1"/>
</dbReference>
<feature type="compositionally biased region" description="Basic and acidic residues" evidence="1">
    <location>
        <begin position="259"/>
        <end position="291"/>
    </location>
</feature>
<dbReference type="EMBL" id="MSFL01000015">
    <property type="protein sequence ID" value="PWY79531.1"/>
    <property type="molecule type" value="Genomic_DNA"/>
</dbReference>
<evidence type="ECO:0000313" key="2">
    <source>
        <dbReference type="EMBL" id="PWY79531.1"/>
    </source>
</evidence>
<accession>A0A317W1P9</accession>
<feature type="compositionally biased region" description="Polar residues" evidence="1">
    <location>
        <begin position="232"/>
        <end position="246"/>
    </location>
</feature>
<feature type="compositionally biased region" description="Basic and acidic residues" evidence="1">
    <location>
        <begin position="131"/>
        <end position="145"/>
    </location>
</feature>
<feature type="compositionally biased region" description="Basic residues" evidence="1">
    <location>
        <begin position="26"/>
        <end position="37"/>
    </location>
</feature>
<feature type="compositionally biased region" description="Low complexity" evidence="1">
    <location>
        <begin position="212"/>
        <end position="226"/>
    </location>
</feature>
<sequence>MDWDRNRRFDDHRGGESYRPAGSRGYLRRSRSPRVHSPRLVADTWVPPHGRTYGRARSRSPPVSRRRSPSFYSRDTGNKAYVKACSPPRRFSPRRSEARNRSPPQVSWRSRTPYGESRRRDISWGRNTPKRPRDPSPRSQDFRYPRRERHPSSADSYMKSDISFRNSGSRAPLPHRSRSPFQGARRDRNPDISLTPKNRSPSPKGASPLRASTSGSLPGSRRSSSSAEKFNMMSSNIHSRSPTHHNSYGGFSGHLNHLSSREDSLHVIKDRPTTEDRPPTEDRPHTEELRHRSPILEQPMNRGQCIDTLGLQQHSETHEIASQPNPVYPRNVPLQPKAYSNSLDGQTPPSGPSNGPKTMSLQNRAPNISLLSAPTRPRGSPGFKEAPWSGSPARRGPSSTGLRGPPPTGPRSSILPTGPGVELSRPHLNNRQSSLSGPSYPPRIPRHTSHLAGLRPIIPDGKLLPSSLDVATDKRLSQLDADKDKIFDQIGNSQILRRLGIRDWDRLDRESSICALKSELAEGHLQCIADVEGVHVGAMF</sequence>
<feature type="compositionally biased region" description="Polar residues" evidence="1">
    <location>
        <begin position="427"/>
        <end position="437"/>
    </location>
</feature>
<gene>
    <name evidence="2" type="ORF">BO70DRAFT_387714</name>
</gene>
<feature type="region of interest" description="Disordered" evidence="1">
    <location>
        <begin position="317"/>
        <end position="446"/>
    </location>
</feature>
<dbReference type="OrthoDB" id="5424692at2759"/>
<organism evidence="2 3">
    <name type="scientific">Aspergillus heteromorphus CBS 117.55</name>
    <dbReference type="NCBI Taxonomy" id="1448321"/>
    <lineage>
        <taxon>Eukaryota</taxon>
        <taxon>Fungi</taxon>
        <taxon>Dikarya</taxon>
        <taxon>Ascomycota</taxon>
        <taxon>Pezizomycotina</taxon>
        <taxon>Eurotiomycetes</taxon>
        <taxon>Eurotiomycetidae</taxon>
        <taxon>Eurotiales</taxon>
        <taxon>Aspergillaceae</taxon>
        <taxon>Aspergillus</taxon>
        <taxon>Aspergillus subgen. Circumdati</taxon>
    </lineage>
</organism>
<feature type="compositionally biased region" description="Low complexity" evidence="1">
    <location>
        <begin position="394"/>
        <end position="403"/>
    </location>
</feature>
<dbReference type="VEuPathDB" id="FungiDB:BO70DRAFT_387714"/>
<dbReference type="STRING" id="1448321.A0A317W1P9"/>
<feature type="compositionally biased region" description="Basic and acidic residues" evidence="1">
    <location>
        <begin position="1"/>
        <end position="16"/>
    </location>
</feature>
<dbReference type="AlphaFoldDB" id="A0A317W1P9"/>
<evidence type="ECO:0000256" key="1">
    <source>
        <dbReference type="SAM" id="MobiDB-lite"/>
    </source>
</evidence>
<dbReference type="GeneID" id="37068164"/>
<comment type="caution">
    <text evidence="2">The sequence shown here is derived from an EMBL/GenBank/DDBJ whole genome shotgun (WGS) entry which is preliminary data.</text>
</comment>
<feature type="compositionally biased region" description="Basic residues" evidence="1">
    <location>
        <begin position="52"/>
        <end position="68"/>
    </location>
</feature>
<dbReference type="Proteomes" id="UP000247233">
    <property type="component" value="Unassembled WGS sequence"/>
</dbReference>
<proteinExistence type="predicted"/>
<evidence type="ECO:0000313" key="3">
    <source>
        <dbReference type="Proteomes" id="UP000247233"/>
    </source>
</evidence>
<feature type="region of interest" description="Disordered" evidence="1">
    <location>
        <begin position="1"/>
        <end position="293"/>
    </location>
</feature>
<name>A0A317W1P9_9EURO</name>
<reference evidence="2 3" key="1">
    <citation type="submission" date="2016-12" db="EMBL/GenBank/DDBJ databases">
        <title>The genomes of Aspergillus section Nigri reveals drivers in fungal speciation.</title>
        <authorList>
            <consortium name="DOE Joint Genome Institute"/>
            <person name="Vesth T.C."/>
            <person name="Nybo J."/>
            <person name="Theobald S."/>
            <person name="Brandl J."/>
            <person name="Frisvad J.C."/>
            <person name="Nielsen K.F."/>
            <person name="Lyhne E.K."/>
            <person name="Kogle M.E."/>
            <person name="Kuo A."/>
            <person name="Riley R."/>
            <person name="Clum A."/>
            <person name="Nolan M."/>
            <person name="Lipzen A."/>
            <person name="Salamov A."/>
            <person name="Henrissat B."/>
            <person name="Wiebenga A."/>
            <person name="De Vries R.P."/>
            <person name="Grigoriev I.V."/>
            <person name="Mortensen U.H."/>
            <person name="Andersen M.R."/>
            <person name="Baker S.E."/>
        </authorList>
    </citation>
    <scope>NUCLEOTIDE SEQUENCE [LARGE SCALE GENOMIC DNA]</scope>
    <source>
        <strain evidence="2 3">CBS 117.55</strain>
    </source>
</reference>
<protein>
    <submittedName>
        <fullName evidence="2">Uncharacterized protein</fullName>
    </submittedName>
</protein>